<evidence type="ECO:0000256" key="5">
    <source>
        <dbReference type="SAM" id="Phobius"/>
    </source>
</evidence>
<dbReference type="EMBL" id="AGBW02010179">
    <property type="protein sequence ID" value="OWR49027.1"/>
    <property type="molecule type" value="Genomic_DNA"/>
</dbReference>
<keyword evidence="2 5" id="KW-0812">Transmembrane</keyword>
<evidence type="ECO:0000256" key="3">
    <source>
        <dbReference type="ARBA" id="ARBA00022989"/>
    </source>
</evidence>
<dbReference type="GO" id="GO:0015232">
    <property type="term" value="F:heme transmembrane transporter activity"/>
    <property type="evidence" value="ECO:0007669"/>
    <property type="project" value="TreeGrafter"/>
</dbReference>
<evidence type="ECO:0000256" key="4">
    <source>
        <dbReference type="ARBA" id="ARBA00023136"/>
    </source>
</evidence>
<dbReference type="GO" id="GO:0016020">
    <property type="term" value="C:membrane"/>
    <property type="evidence" value="ECO:0007669"/>
    <property type="project" value="UniProtKB-SubCell"/>
</dbReference>
<reference evidence="6 7" key="1">
    <citation type="journal article" date="2011" name="Cell">
        <title>The monarch butterfly genome yields insights into long-distance migration.</title>
        <authorList>
            <person name="Zhan S."/>
            <person name="Merlin C."/>
            <person name="Boore J.L."/>
            <person name="Reppert S.M."/>
        </authorList>
    </citation>
    <scope>NUCLEOTIDE SEQUENCE [LARGE SCALE GENOMIC DNA]</scope>
    <source>
        <strain evidence="6">F-2</strain>
    </source>
</reference>
<dbReference type="SUPFAM" id="SSF103473">
    <property type="entry name" value="MFS general substrate transporter"/>
    <property type="match status" value="1"/>
</dbReference>
<evidence type="ECO:0000256" key="2">
    <source>
        <dbReference type="ARBA" id="ARBA00022692"/>
    </source>
</evidence>
<dbReference type="GO" id="GO:0097037">
    <property type="term" value="P:heme export"/>
    <property type="evidence" value="ECO:0007669"/>
    <property type="project" value="TreeGrafter"/>
</dbReference>
<dbReference type="InParanoid" id="A0A212F5L7"/>
<comment type="subcellular location">
    <subcellularLocation>
        <location evidence="1">Membrane</location>
        <topology evidence="1">Multi-pass membrane protein</topology>
    </subcellularLocation>
</comment>
<dbReference type="AlphaFoldDB" id="A0A212F5L7"/>
<protein>
    <submittedName>
        <fullName evidence="6">Uncharacterized protein</fullName>
    </submittedName>
</protein>
<proteinExistence type="predicted"/>
<accession>A0A212F5L7</accession>
<dbReference type="KEGG" id="dpl:KGM_202227"/>
<dbReference type="PANTHER" id="PTHR10924:SF4">
    <property type="entry name" value="GH15861P"/>
    <property type="match status" value="1"/>
</dbReference>
<dbReference type="InterPro" id="IPR049680">
    <property type="entry name" value="FLVCR1-2_SLC49-like"/>
</dbReference>
<keyword evidence="3 5" id="KW-1133">Transmembrane helix</keyword>
<name>A0A212F5L7_DANPL</name>
<feature type="transmembrane region" description="Helical" evidence="5">
    <location>
        <begin position="97"/>
        <end position="120"/>
    </location>
</feature>
<comment type="caution">
    <text evidence="6">The sequence shown here is derived from an EMBL/GenBank/DDBJ whole genome shotgun (WGS) entry which is preliminary data.</text>
</comment>
<evidence type="ECO:0000313" key="6">
    <source>
        <dbReference type="EMBL" id="OWR49027.1"/>
    </source>
</evidence>
<evidence type="ECO:0000256" key="1">
    <source>
        <dbReference type="ARBA" id="ARBA00004141"/>
    </source>
</evidence>
<sequence length="197" mass="22482">MSSKTESSDLPNGIHNPCEPINSKLFPGEDPVRHDVSGSVMDGLILDVKNPSYTVYKIRWFTLGLFVLYSASNSLQWTQYTIISDIIVRYYGVNSNVVSWTSMVYMLTYVPLIFPGSWLLDKTLCKYTLHRNDISNGIKRVLVKVLVFMKHSTIRTYIDSKSMRCTGPTAQVPNFITERKLEESLERFHGTSLTLFP</sequence>
<gene>
    <name evidence="6" type="ORF">KGM_202227</name>
</gene>
<evidence type="ECO:0000313" key="7">
    <source>
        <dbReference type="Proteomes" id="UP000007151"/>
    </source>
</evidence>
<organism evidence="6 7">
    <name type="scientific">Danaus plexippus plexippus</name>
    <dbReference type="NCBI Taxonomy" id="278856"/>
    <lineage>
        <taxon>Eukaryota</taxon>
        <taxon>Metazoa</taxon>
        <taxon>Ecdysozoa</taxon>
        <taxon>Arthropoda</taxon>
        <taxon>Hexapoda</taxon>
        <taxon>Insecta</taxon>
        <taxon>Pterygota</taxon>
        <taxon>Neoptera</taxon>
        <taxon>Endopterygota</taxon>
        <taxon>Lepidoptera</taxon>
        <taxon>Glossata</taxon>
        <taxon>Ditrysia</taxon>
        <taxon>Papilionoidea</taxon>
        <taxon>Nymphalidae</taxon>
        <taxon>Danainae</taxon>
        <taxon>Danaini</taxon>
        <taxon>Danaina</taxon>
        <taxon>Danaus</taxon>
        <taxon>Danaus</taxon>
    </lineage>
</organism>
<keyword evidence="4 5" id="KW-0472">Membrane</keyword>
<keyword evidence="7" id="KW-1185">Reference proteome</keyword>
<dbReference type="eggNOG" id="KOG2563">
    <property type="taxonomic scope" value="Eukaryota"/>
</dbReference>
<dbReference type="GO" id="GO:0020037">
    <property type="term" value="F:heme binding"/>
    <property type="evidence" value="ECO:0007669"/>
    <property type="project" value="TreeGrafter"/>
</dbReference>
<dbReference type="Proteomes" id="UP000007151">
    <property type="component" value="Unassembled WGS sequence"/>
</dbReference>
<dbReference type="InterPro" id="IPR036259">
    <property type="entry name" value="MFS_trans_sf"/>
</dbReference>
<feature type="transmembrane region" description="Helical" evidence="5">
    <location>
        <begin position="58"/>
        <end position="77"/>
    </location>
</feature>
<dbReference type="PANTHER" id="PTHR10924">
    <property type="entry name" value="MAJOR FACILITATOR SUPERFAMILY PROTEIN-RELATED"/>
    <property type="match status" value="1"/>
</dbReference>